<keyword evidence="1" id="KW-0472">Membrane</keyword>
<name>A0A9W9M8L9_9EURO</name>
<dbReference type="PANTHER" id="PTHR36587:SF2">
    <property type="entry name" value="EXPRESSION SITE-ASSOCIATED GENE 3 (ESAG3)-LIKE PROTEIN"/>
    <property type="match status" value="1"/>
</dbReference>
<dbReference type="PANTHER" id="PTHR36587">
    <property type="entry name" value="EXPRESSION SITE-ASSOCIATED GENE 3 (ESAG3)-LIKE PROTEIN"/>
    <property type="match status" value="1"/>
</dbReference>
<comment type="caution">
    <text evidence="2">The sequence shown here is derived from an EMBL/GenBank/DDBJ whole genome shotgun (WGS) entry which is preliminary data.</text>
</comment>
<dbReference type="AlphaFoldDB" id="A0A9W9M8L9"/>
<keyword evidence="1" id="KW-1133">Transmembrane helix</keyword>
<evidence type="ECO:0000313" key="2">
    <source>
        <dbReference type="EMBL" id="KAJ5193871.1"/>
    </source>
</evidence>
<reference evidence="2" key="2">
    <citation type="journal article" date="2023" name="IMA Fungus">
        <title>Comparative genomic study of the Penicillium genus elucidates a diverse pangenome and 15 lateral gene transfer events.</title>
        <authorList>
            <person name="Petersen C."/>
            <person name="Sorensen T."/>
            <person name="Nielsen M.R."/>
            <person name="Sondergaard T.E."/>
            <person name="Sorensen J.L."/>
            <person name="Fitzpatrick D.A."/>
            <person name="Frisvad J.C."/>
            <person name="Nielsen K.L."/>
        </authorList>
    </citation>
    <scope>NUCLEOTIDE SEQUENCE</scope>
    <source>
        <strain evidence="2">IBT 16849</strain>
    </source>
</reference>
<sequence>MRLVTSRWHVVIFISFVVVVAITLLPYRSPMWETSSAPVSSDIEILPGKNAVHGTETVPGKETIYGTIPVNVPGAIPDEEAEHSEETLRITEQHSKTSKFHLLIPANGPHLQLCRAIVSSTILGYPVPVLNGWKKTGDLDASISHLAKVRNVMQYLDNLPTDSDDDLVLIVDGYDVVFQLPADVLIQRYFDVIEAANARIAAQFGQDSVDSLSGENSPRQTILFGSDKVCWPDIEGRPACWAVPEDVGIPVGAFGPVDGGMDGNMPRWLNSGTIIGPVGNMREFFAATLERIEATYNAQNKFGESDQMYMADIWGEQEFWRSVDIHNHNFHDDVDPNTLAPDGKPDLIIPTKVPGQKTEFHIGMDYESGLFQTRAGNDRFVQYIAFNQTTSDGTASALITQNVVESQIFAISDVLEADPKDIITDIRLGTNLVTKTIYGLFHCAGDKSPLNHLWYQQWFQPYARPLLEAGARSIKEKKEISNVLIDGRKWVVAHSFPITSRKGVYVAGAWADLDDQWLTWKELCLPFKDQLFGAE</sequence>
<keyword evidence="1" id="KW-0812">Transmembrane</keyword>
<feature type="transmembrane region" description="Helical" evidence="1">
    <location>
        <begin position="6"/>
        <end position="27"/>
    </location>
</feature>
<dbReference type="Proteomes" id="UP001150879">
    <property type="component" value="Unassembled WGS sequence"/>
</dbReference>
<proteinExistence type="predicted"/>
<keyword evidence="3" id="KW-1185">Reference proteome</keyword>
<dbReference type="OrthoDB" id="422736at2759"/>
<evidence type="ECO:0000256" key="1">
    <source>
        <dbReference type="SAM" id="Phobius"/>
    </source>
</evidence>
<dbReference type="CDD" id="cd22997">
    <property type="entry name" value="GT_LH"/>
    <property type="match status" value="1"/>
</dbReference>
<protein>
    <submittedName>
        <fullName evidence="2">Uncharacterized protein</fullName>
    </submittedName>
</protein>
<evidence type="ECO:0000313" key="3">
    <source>
        <dbReference type="Proteomes" id="UP001150879"/>
    </source>
</evidence>
<dbReference type="EMBL" id="JAPQKP010000004">
    <property type="protein sequence ID" value="KAJ5193871.1"/>
    <property type="molecule type" value="Genomic_DNA"/>
</dbReference>
<reference evidence="2" key="1">
    <citation type="submission" date="2022-11" db="EMBL/GenBank/DDBJ databases">
        <authorList>
            <person name="Petersen C."/>
        </authorList>
    </citation>
    <scope>NUCLEOTIDE SEQUENCE</scope>
    <source>
        <strain evidence="2">IBT 16849</strain>
    </source>
</reference>
<accession>A0A9W9M8L9</accession>
<gene>
    <name evidence="2" type="ORF">N7472_006337</name>
</gene>
<organism evidence="2 3">
    <name type="scientific">Penicillium cf. griseofulvum</name>
    <dbReference type="NCBI Taxonomy" id="2972120"/>
    <lineage>
        <taxon>Eukaryota</taxon>
        <taxon>Fungi</taxon>
        <taxon>Dikarya</taxon>
        <taxon>Ascomycota</taxon>
        <taxon>Pezizomycotina</taxon>
        <taxon>Eurotiomycetes</taxon>
        <taxon>Eurotiomycetidae</taxon>
        <taxon>Eurotiales</taxon>
        <taxon>Aspergillaceae</taxon>
        <taxon>Penicillium</taxon>
    </lineage>
</organism>